<evidence type="ECO:0000313" key="1">
    <source>
        <dbReference type="EMBL" id="KTB39682.1"/>
    </source>
</evidence>
<name>A0A0W0FTW3_MONRR</name>
<comment type="caution">
    <text evidence="1">The sequence shown here is derived from an EMBL/GenBank/DDBJ whole genome shotgun (WGS) entry which is preliminary data.</text>
</comment>
<dbReference type="AlphaFoldDB" id="A0A0W0FTW3"/>
<dbReference type="Proteomes" id="UP000054988">
    <property type="component" value="Unassembled WGS sequence"/>
</dbReference>
<reference evidence="1 2" key="1">
    <citation type="submission" date="2015-12" db="EMBL/GenBank/DDBJ databases">
        <title>Draft genome sequence of Moniliophthora roreri, the causal agent of frosty pod rot of cacao.</title>
        <authorList>
            <person name="Aime M.C."/>
            <person name="Diaz-Valderrama J.R."/>
            <person name="Kijpornyongpan T."/>
            <person name="Phillips-Mora W."/>
        </authorList>
    </citation>
    <scope>NUCLEOTIDE SEQUENCE [LARGE SCALE GENOMIC DNA]</scope>
    <source>
        <strain evidence="1 2">MCA 2952</strain>
    </source>
</reference>
<evidence type="ECO:0000313" key="2">
    <source>
        <dbReference type="Proteomes" id="UP000054988"/>
    </source>
</evidence>
<proteinExistence type="predicted"/>
<sequence length="37" mass="4157">MEPSEALFLMFFLSHGRLVGTVTWAGNKEHHTDPAKT</sequence>
<gene>
    <name evidence="1" type="ORF">WG66_7746</name>
</gene>
<dbReference type="EMBL" id="LATX01001645">
    <property type="protein sequence ID" value="KTB39682.1"/>
    <property type="molecule type" value="Genomic_DNA"/>
</dbReference>
<organism evidence="1 2">
    <name type="scientific">Moniliophthora roreri</name>
    <name type="common">Frosty pod rot fungus</name>
    <name type="synonym">Monilia roreri</name>
    <dbReference type="NCBI Taxonomy" id="221103"/>
    <lineage>
        <taxon>Eukaryota</taxon>
        <taxon>Fungi</taxon>
        <taxon>Dikarya</taxon>
        <taxon>Basidiomycota</taxon>
        <taxon>Agaricomycotina</taxon>
        <taxon>Agaricomycetes</taxon>
        <taxon>Agaricomycetidae</taxon>
        <taxon>Agaricales</taxon>
        <taxon>Marasmiineae</taxon>
        <taxon>Marasmiaceae</taxon>
        <taxon>Moniliophthora</taxon>
    </lineage>
</organism>
<protein>
    <submittedName>
        <fullName evidence="1">Uncharacterized protein</fullName>
    </submittedName>
</protein>
<accession>A0A0W0FTW3</accession>